<dbReference type="RefSeq" id="WP_248653778.1">
    <property type="nucleotide sequence ID" value="NZ_CP096658.1"/>
</dbReference>
<keyword evidence="2" id="KW-1185">Reference proteome</keyword>
<dbReference type="InterPro" id="IPR027476">
    <property type="entry name" value="DppA_N"/>
</dbReference>
<dbReference type="KEGG" id="haxz:M0R88_12185"/>
<dbReference type="Proteomes" id="UP000830434">
    <property type="component" value="Chromosome"/>
</dbReference>
<dbReference type="InterPro" id="IPR036177">
    <property type="entry name" value="Peptidase_M55_sf"/>
</dbReference>
<accession>A0A8U0IF10</accession>
<evidence type="ECO:0000313" key="1">
    <source>
        <dbReference type="EMBL" id="UPV99280.1"/>
    </source>
</evidence>
<dbReference type="SUPFAM" id="SSF63992">
    <property type="entry name" value="Dipeptide transport protein"/>
    <property type="match status" value="1"/>
</dbReference>
<dbReference type="InterPro" id="IPR007035">
    <property type="entry name" value="Peptidase_M55"/>
</dbReference>
<organism evidence="1 2">
    <name type="scientific">Halorussus gelatinilyticus</name>
    <dbReference type="NCBI Taxonomy" id="2937524"/>
    <lineage>
        <taxon>Archaea</taxon>
        <taxon>Methanobacteriati</taxon>
        <taxon>Methanobacteriota</taxon>
        <taxon>Stenosarchaea group</taxon>
        <taxon>Halobacteria</taxon>
        <taxon>Halobacteriales</taxon>
        <taxon>Haladaptataceae</taxon>
        <taxon>Halorussus</taxon>
    </lineage>
</organism>
<name>A0A8U0IF10_9EURY</name>
<gene>
    <name evidence="1" type="ORF">M0R88_12185</name>
</gene>
<dbReference type="Gene3D" id="3.30.1360.130">
    <property type="entry name" value="Dipeptide transport protein"/>
    <property type="match status" value="1"/>
</dbReference>
<proteinExistence type="predicted"/>
<reference evidence="1" key="1">
    <citation type="submission" date="2022-04" db="EMBL/GenBank/DDBJ databases">
        <title>Diverse halophilic archaea isolated from saline environments.</title>
        <authorList>
            <person name="Cui H.-L."/>
        </authorList>
    </citation>
    <scope>NUCLEOTIDE SEQUENCE</scope>
    <source>
        <strain evidence="1">XZYJT40</strain>
    </source>
</reference>
<dbReference type="Pfam" id="PF04951">
    <property type="entry name" value="Peptidase_M55"/>
    <property type="match status" value="1"/>
</dbReference>
<sequence>MRVFVSADMEGITGVAAAEDVVRGEPEYERGKELLHGDVNAAVEGAFAGGATDVLVNDSHSSMRNLDREAVDDRATLVRGNTKPRSMMQGVADRDCALFVGYHAKAGTPEAVLNHTFFGQALLRLRVGDDEVGELGWNARLAAAEGVPVGLVTGDDATVAEARDELGDAPETVAVKEGIDRFTAACRPASETTEEIRSAARRAVERAADGDVEVPDVESPTRIEADWATTNPAARAAGSPNVERAGGRTTAVEAASYPETYEATVAMLRAGGAGRDEFYG</sequence>
<dbReference type="PIRSF" id="PIRSF015853">
    <property type="entry name" value="Pep_DppA"/>
    <property type="match status" value="1"/>
</dbReference>
<dbReference type="AlphaFoldDB" id="A0A8U0IF10"/>
<dbReference type="Gene3D" id="3.40.50.10780">
    <property type="entry name" value="Dipeptide transport protein"/>
    <property type="match status" value="1"/>
</dbReference>
<dbReference type="CDD" id="cd08663">
    <property type="entry name" value="DAP_dppA_1"/>
    <property type="match status" value="1"/>
</dbReference>
<evidence type="ECO:0000313" key="2">
    <source>
        <dbReference type="Proteomes" id="UP000830434"/>
    </source>
</evidence>
<protein>
    <submittedName>
        <fullName evidence="1">M55 family metallopeptidase</fullName>
    </submittedName>
</protein>
<dbReference type="EMBL" id="CP096658">
    <property type="protein sequence ID" value="UPV99280.1"/>
    <property type="molecule type" value="Genomic_DNA"/>
</dbReference>
<dbReference type="GeneID" id="72190626"/>